<feature type="domain" description="USP" evidence="9">
    <location>
        <begin position="366"/>
        <end position="1185"/>
    </location>
</feature>
<feature type="region of interest" description="Disordered" evidence="8">
    <location>
        <begin position="855"/>
        <end position="874"/>
    </location>
</feature>
<dbReference type="Pfam" id="PF00443">
    <property type="entry name" value="UCH"/>
    <property type="match status" value="1"/>
</dbReference>
<comment type="similarity">
    <text evidence="2">Belongs to the peptidase C19 family.</text>
</comment>
<feature type="compositionally biased region" description="Basic and acidic residues" evidence="8">
    <location>
        <begin position="1239"/>
        <end position="1254"/>
    </location>
</feature>
<dbReference type="InterPro" id="IPR038765">
    <property type="entry name" value="Papain-like_cys_pep_sf"/>
</dbReference>
<dbReference type="CDD" id="cd02674">
    <property type="entry name" value="Peptidase_C19R"/>
    <property type="match status" value="1"/>
</dbReference>
<evidence type="ECO:0000256" key="5">
    <source>
        <dbReference type="ARBA" id="ARBA00022786"/>
    </source>
</evidence>
<dbReference type="InterPro" id="IPR050185">
    <property type="entry name" value="Ub_carboxyl-term_hydrolase"/>
</dbReference>
<evidence type="ECO:0000256" key="1">
    <source>
        <dbReference type="ARBA" id="ARBA00000707"/>
    </source>
</evidence>
<evidence type="ECO:0000259" key="9">
    <source>
        <dbReference type="PROSITE" id="PS50235"/>
    </source>
</evidence>
<dbReference type="InterPro" id="IPR028889">
    <property type="entry name" value="USP"/>
</dbReference>
<accession>A0A2U9R323</accession>
<name>A0A2U9R323_PICKU</name>
<dbReference type="GeneID" id="40383487"/>
<feature type="compositionally biased region" description="Polar residues" evidence="8">
    <location>
        <begin position="22"/>
        <end position="40"/>
    </location>
</feature>
<feature type="compositionally biased region" description="Basic and acidic residues" evidence="8">
    <location>
        <begin position="1276"/>
        <end position="1285"/>
    </location>
</feature>
<dbReference type="PROSITE" id="PS00973">
    <property type="entry name" value="USP_2"/>
    <property type="match status" value="1"/>
</dbReference>
<evidence type="ECO:0000256" key="2">
    <source>
        <dbReference type="ARBA" id="ARBA00009085"/>
    </source>
</evidence>
<dbReference type="PANTHER" id="PTHR21646">
    <property type="entry name" value="UBIQUITIN CARBOXYL-TERMINAL HYDROLASE"/>
    <property type="match status" value="1"/>
</dbReference>
<dbReference type="STRING" id="4909.A0A2U9R323"/>
<dbReference type="GO" id="GO:0006508">
    <property type="term" value="P:proteolysis"/>
    <property type="evidence" value="ECO:0007669"/>
    <property type="project" value="UniProtKB-KW"/>
</dbReference>
<evidence type="ECO:0000313" key="11">
    <source>
        <dbReference type="Proteomes" id="UP000249293"/>
    </source>
</evidence>
<reference evidence="10 11" key="1">
    <citation type="submission" date="2018-06" db="EMBL/GenBank/DDBJ databases">
        <title>Population genomics shows no distinction between pathogenic Candida krusei and environmental Pichia kudriavzevii: One species, four names.</title>
        <authorList>
            <person name="Douglass A.P."/>
            <person name="Offei B."/>
            <person name="Braun-Galleani S."/>
            <person name="Coughlan A.Y."/>
            <person name="Martos A."/>
            <person name="Ortiz-Merino R.A."/>
            <person name="Byrne K.P."/>
            <person name="Wolfe K.H."/>
        </authorList>
    </citation>
    <scope>NUCLEOTIDE SEQUENCE [LARGE SCALE GENOMIC DNA]</scope>
    <source>
        <strain evidence="10 11">CBS573</strain>
    </source>
</reference>
<dbReference type="GO" id="GO:0016579">
    <property type="term" value="P:protein deubiquitination"/>
    <property type="evidence" value="ECO:0007669"/>
    <property type="project" value="InterPro"/>
</dbReference>
<dbReference type="OrthoDB" id="292964at2759"/>
<dbReference type="PANTHER" id="PTHR21646:SF24">
    <property type="entry name" value="UBIQUITIN CARBOXYL-TERMINAL HYDROLASE"/>
    <property type="match status" value="1"/>
</dbReference>
<keyword evidence="7" id="KW-0788">Thiol protease</keyword>
<keyword evidence="6" id="KW-0378">Hydrolase</keyword>
<dbReference type="SUPFAM" id="SSF54001">
    <property type="entry name" value="Cysteine proteinases"/>
    <property type="match status" value="1"/>
</dbReference>
<feature type="compositionally biased region" description="Low complexity" evidence="8">
    <location>
        <begin position="920"/>
        <end position="955"/>
    </location>
</feature>
<organism evidence="10 11">
    <name type="scientific">Pichia kudriavzevii</name>
    <name type="common">Yeast</name>
    <name type="synonym">Issatchenkia orientalis</name>
    <dbReference type="NCBI Taxonomy" id="4909"/>
    <lineage>
        <taxon>Eukaryota</taxon>
        <taxon>Fungi</taxon>
        <taxon>Dikarya</taxon>
        <taxon>Ascomycota</taxon>
        <taxon>Saccharomycotina</taxon>
        <taxon>Pichiomycetes</taxon>
        <taxon>Pichiales</taxon>
        <taxon>Pichiaceae</taxon>
        <taxon>Pichia</taxon>
    </lineage>
</organism>
<dbReference type="InterPro" id="IPR018200">
    <property type="entry name" value="USP_CS"/>
</dbReference>
<evidence type="ECO:0000256" key="7">
    <source>
        <dbReference type="ARBA" id="ARBA00022807"/>
    </source>
</evidence>
<evidence type="ECO:0000256" key="3">
    <source>
        <dbReference type="ARBA" id="ARBA00012759"/>
    </source>
</evidence>
<dbReference type="KEGG" id="pkz:C5L36_0B09630"/>
<evidence type="ECO:0000256" key="8">
    <source>
        <dbReference type="SAM" id="MobiDB-lite"/>
    </source>
</evidence>
<keyword evidence="4" id="KW-0645">Protease</keyword>
<feature type="region of interest" description="Disordered" evidence="8">
    <location>
        <begin position="906"/>
        <end position="955"/>
    </location>
</feature>
<keyword evidence="5" id="KW-0833">Ubl conjugation pathway</keyword>
<comment type="catalytic activity">
    <reaction evidence="1">
        <text>Thiol-dependent hydrolysis of ester, thioester, amide, peptide and isopeptide bonds formed by the C-terminal Gly of ubiquitin (a 76-residue protein attached to proteins as an intracellular targeting signal).</text>
        <dbReference type="EC" id="3.4.19.12"/>
    </reaction>
</comment>
<dbReference type="PROSITE" id="PS00972">
    <property type="entry name" value="USP_1"/>
    <property type="match status" value="1"/>
</dbReference>
<dbReference type="PROSITE" id="PS50235">
    <property type="entry name" value="USP_3"/>
    <property type="match status" value="1"/>
</dbReference>
<evidence type="ECO:0000256" key="4">
    <source>
        <dbReference type="ARBA" id="ARBA00022670"/>
    </source>
</evidence>
<dbReference type="RefSeq" id="XP_029321199.1">
    <property type="nucleotide sequence ID" value="XM_029465340.1"/>
</dbReference>
<gene>
    <name evidence="10" type="ORF">C5L36_0B09630</name>
</gene>
<feature type="region of interest" description="Disordered" evidence="8">
    <location>
        <begin position="22"/>
        <end position="45"/>
    </location>
</feature>
<protein>
    <recommendedName>
        <fullName evidence="3">ubiquitinyl hydrolase 1</fullName>
        <ecNumber evidence="3">3.4.19.12</ecNumber>
    </recommendedName>
</protein>
<feature type="region of interest" description="Disordered" evidence="8">
    <location>
        <begin position="1275"/>
        <end position="1296"/>
    </location>
</feature>
<evidence type="ECO:0000256" key="6">
    <source>
        <dbReference type="ARBA" id="ARBA00022801"/>
    </source>
</evidence>
<dbReference type="Gene3D" id="3.90.70.10">
    <property type="entry name" value="Cysteine proteinases"/>
    <property type="match status" value="2"/>
</dbReference>
<sequence length="1309" mass="148078">MTQGLDSIGKLKDVDLNISQNVSENIPSKSQDPTKSSNESLAMIPGNVNITTTRTNMSENNDMFSHLQLCAHNNLPSSESILNQDGEAGISDPELDATVTLPSESLIDTSFEDSENQKSEVLTPYQSLLEIRKRYMSIPPPPPQAGINYFYIEPNWFQSFMTREYDRNTFTFAMIGPLRTIPIGTCLDNLDLSFISFEQFKFLHDTFGIETDHQIIQRETVYSLTDQKLILDLNPLTIMPHIFSNNASQVNKFIYNKNSQSELNISTFNSLEDLYQRVLSVFDLNNTDLGNIRLWKIELESPNLPTVILPATLKNIKQKKIVELKENRVQTLKNFTSGHIMLEVRQNDGMFFLDFGSDVILSSGLVGLNNLGNTCFMNSALQCLMHIPELNSYFLYRYFEGELNRTNPLGNGGEVAQSFGALITSMFDKKYIGTQTSYAPRDFKYTIGHFNSMFSGYHQQDSQEFIAYLLDGLHEDLNRVITKPYVERPELAEGETQHDEAIMALAKKCWDAHKLRNNSVIVDLFVALYKSTLTCPECNKISITFDPYNDLTLPLPNNKTWSSKLSILPNKGLPFTVKAKVQTDMSYGDFKKYIGEHTGINPNDLIGVIVYRYAITTVFEDPKFDSEKTAISDLIPADEDIWFYEVPRENETSMLFPVYSVPKGNHYKNNFALPFIISLTDEDRLSYGKIQQKLNAKYSQLSKNEVFKNHADTEYGKYTFSDFKDTEGFMKCDGDSKDTLHYRSFVEQVERGLVEEDDVASMISYASPLSSTDELFVTKILDPTNGNDSVGSREITSPFFLPTVAKYIWKNDLPNLLDELPRLKRQLYLYKGQDMEGIKCNQRVDEKFTDKLDKDGYVDEAPKPHGEVMGESGLEKSCRFIGTTSGSNGSSEVDTTPESAEYITANEHSDTMSEVSRYGSPSLSPSSRSSDSSSASSYTTSSSSSSSSSPSLSSRVPSSAVSISLLSNKNSNIGVTSYSKELRKEIIKPYVAIINEFEEDNYNACFAYNNTWVDLEFGIGKDLGEENESIENTSMKPLTLYDCLELFSKPEVLGSNDLWYCPACKEHRQATKKIELWSVPDILTIHLKRFKSYRSFSDKVDTTVEFPIEGLDLTFHVSGRDKGLIYDLFAVDNHFGGLGGGHYTSYVKNFVDGKWYYFDDSRVSPVDDPSEAIKGSAYLLFYRRRTETPLGGDFFENMASEVRKKREEVSKKLKEKLLRKNNSGNTIDSESSDEAPLNRTEEITENHLDVDDGNKRRKIKDNKEVQSVFCSSPRIENIRDDRDNNNGEGMGVNSYTKPIPYVFDGDKID</sequence>
<dbReference type="GO" id="GO:0004843">
    <property type="term" value="F:cysteine-type deubiquitinase activity"/>
    <property type="evidence" value="ECO:0007669"/>
    <property type="project" value="UniProtKB-EC"/>
</dbReference>
<dbReference type="VEuPathDB" id="FungiDB:C5L36_0B09630"/>
<dbReference type="EMBL" id="CP028774">
    <property type="protein sequence ID" value="AWU75722.1"/>
    <property type="molecule type" value="Genomic_DNA"/>
</dbReference>
<feature type="region of interest" description="Disordered" evidence="8">
    <location>
        <begin position="1216"/>
        <end position="1258"/>
    </location>
</feature>
<dbReference type="Proteomes" id="UP000249293">
    <property type="component" value="Chromosome 2"/>
</dbReference>
<evidence type="ECO:0000313" key="10">
    <source>
        <dbReference type="EMBL" id="AWU75722.1"/>
    </source>
</evidence>
<proteinExistence type="inferred from homology"/>
<dbReference type="InterPro" id="IPR001394">
    <property type="entry name" value="Peptidase_C19_UCH"/>
</dbReference>
<dbReference type="EC" id="3.4.19.12" evidence="3"/>
<keyword evidence="11" id="KW-1185">Reference proteome</keyword>